<dbReference type="Proteomes" id="UP000533269">
    <property type="component" value="Unassembled WGS sequence"/>
</dbReference>
<reference evidence="1 2" key="1">
    <citation type="submission" date="2020-08" db="EMBL/GenBank/DDBJ databases">
        <title>The Agave Microbiome: Exploring the role of microbial communities in plant adaptations to desert environments.</title>
        <authorList>
            <person name="Partida-Martinez L.P."/>
        </authorList>
    </citation>
    <scope>NUCLEOTIDE SEQUENCE [LARGE SCALE GENOMIC DNA]</scope>
    <source>
        <strain evidence="1 2">AS2.23</strain>
    </source>
</reference>
<reference evidence="1 2" key="2">
    <citation type="submission" date="2020-08" db="EMBL/GenBank/DDBJ databases">
        <authorList>
            <person name="Partida-Martinez L."/>
            <person name="Huntemann M."/>
            <person name="Clum A."/>
            <person name="Wang J."/>
            <person name="Palaniappan K."/>
            <person name="Ritter S."/>
            <person name="Chen I.-M."/>
            <person name="Stamatis D."/>
            <person name="Reddy T."/>
            <person name="O'Malley R."/>
            <person name="Daum C."/>
            <person name="Shapiro N."/>
            <person name="Ivanova N."/>
            <person name="Kyrpides N."/>
            <person name="Woyke T."/>
        </authorList>
    </citation>
    <scope>NUCLEOTIDE SEQUENCE [LARGE SCALE GENOMIC DNA]</scope>
    <source>
        <strain evidence="1 2">AS2.23</strain>
    </source>
</reference>
<evidence type="ECO:0000313" key="2">
    <source>
        <dbReference type="Proteomes" id="UP000533269"/>
    </source>
</evidence>
<organism evidence="1 2">
    <name type="scientific">Kineococcus radiotolerans</name>
    <dbReference type="NCBI Taxonomy" id="131568"/>
    <lineage>
        <taxon>Bacteria</taxon>
        <taxon>Bacillati</taxon>
        <taxon>Actinomycetota</taxon>
        <taxon>Actinomycetes</taxon>
        <taxon>Kineosporiales</taxon>
        <taxon>Kineosporiaceae</taxon>
        <taxon>Kineococcus</taxon>
    </lineage>
</organism>
<sequence length="69" mass="7574">MVRGWIRRIRESGVTVDADPVAVLLPEPLRAEVSAARGRDGEVAAVRLLRRRTGLDLLSAVRAVRSLEV</sequence>
<dbReference type="AlphaFoldDB" id="A0A7W4TIA7"/>
<evidence type="ECO:0000313" key="1">
    <source>
        <dbReference type="EMBL" id="MBB2899406.1"/>
    </source>
</evidence>
<dbReference type="EMBL" id="JACHVY010000001">
    <property type="protein sequence ID" value="MBB2899406.1"/>
    <property type="molecule type" value="Genomic_DNA"/>
</dbReference>
<dbReference type="RefSeq" id="WP_011981387.1">
    <property type="nucleotide sequence ID" value="NZ_JACHVY010000001.1"/>
</dbReference>
<proteinExistence type="predicted"/>
<name>A0A7W4TIA7_KINRA</name>
<accession>A0A7W4TIA7</accession>
<gene>
    <name evidence="1" type="ORF">FHR75_000194</name>
</gene>
<comment type="caution">
    <text evidence="1">The sequence shown here is derived from an EMBL/GenBank/DDBJ whole genome shotgun (WGS) entry which is preliminary data.</text>
</comment>
<protein>
    <submittedName>
        <fullName evidence="1">Uncharacterized protein</fullName>
    </submittedName>
</protein>